<evidence type="ECO:0000256" key="1">
    <source>
        <dbReference type="ARBA" id="ARBA00000085"/>
    </source>
</evidence>
<dbReference type="Gene3D" id="1.10.287.130">
    <property type="match status" value="1"/>
</dbReference>
<keyword evidence="10" id="KW-1185">Reference proteome</keyword>
<dbReference type="PROSITE" id="PS50109">
    <property type="entry name" value="HIS_KIN"/>
    <property type="match status" value="1"/>
</dbReference>
<gene>
    <name evidence="9" type="ORF">FL583_38320</name>
</gene>
<keyword evidence="4" id="KW-0597">Phosphoprotein</keyword>
<evidence type="ECO:0000256" key="5">
    <source>
        <dbReference type="ARBA" id="ARBA00022777"/>
    </source>
</evidence>
<evidence type="ECO:0000256" key="2">
    <source>
        <dbReference type="ARBA" id="ARBA00004236"/>
    </source>
</evidence>
<sequence>MSTDHARGASTGCEEAWRDGPDAFTSALVDSMQTGVAAFDGSGRLVLANSSLRTLYQLPAEEATTLETLGQLIRESLTYPDGSGMPPVEHPMERALRGETVERVEVRITVPEGLPRYAEATARPIRTPDGRTLGAVTSFRDITARLRADRFRECELRVARALAGATSVADVGSALARAVASAMSWPHAQLWLIDEVADVMRLAGHWDAPGRSLDAVTPPTIARGWGVAGIVWDTGEPMWIPDVLRTDQVPTSDFPSRARRIAADGVRAVVCVPVRDGHAVLGVLTGIADHREADGSKLMVQLSTIANQFGHFLSRLRADELAHELARTRDDFFTMVGQELRTPLASIVRTVEELATADPGLQAVGRDAASVGAVLDDLLDLTALEGGAGGLEVRAVDLAVLVSTAIDDLGEASGVLVHRALPAHLLVQGDDRRLRHVVDTVLGNGVRYTPEGGDVYVGLRHDPGVAELTVVDSGIGVPPGARRRSQRVRDTGVGLSLTRAVVRAHGGAIDVTYGDHSGATVVVRLPISGPTG</sequence>
<dbReference type="InterPro" id="IPR003018">
    <property type="entry name" value="GAF"/>
</dbReference>
<dbReference type="InterPro" id="IPR004358">
    <property type="entry name" value="Sig_transdc_His_kin-like_C"/>
</dbReference>
<evidence type="ECO:0000256" key="6">
    <source>
        <dbReference type="ARBA" id="ARBA00023012"/>
    </source>
</evidence>
<dbReference type="InterPro" id="IPR036097">
    <property type="entry name" value="HisK_dim/P_sf"/>
</dbReference>
<dbReference type="SMART" id="SM00388">
    <property type="entry name" value="HisKA"/>
    <property type="match status" value="1"/>
</dbReference>
<dbReference type="InterPro" id="IPR005467">
    <property type="entry name" value="His_kinase_dom"/>
</dbReference>
<dbReference type="SMART" id="SM00387">
    <property type="entry name" value="HATPase_c"/>
    <property type="match status" value="1"/>
</dbReference>
<keyword evidence="6" id="KW-0902">Two-component regulatory system</keyword>
<keyword evidence="5" id="KW-0808">Transferase</keyword>
<dbReference type="InParanoid" id="A0A545AEM9"/>
<dbReference type="CDD" id="cd00130">
    <property type="entry name" value="PAS"/>
    <property type="match status" value="1"/>
</dbReference>
<evidence type="ECO:0000256" key="3">
    <source>
        <dbReference type="ARBA" id="ARBA00012438"/>
    </source>
</evidence>
<evidence type="ECO:0000259" key="7">
    <source>
        <dbReference type="PROSITE" id="PS50109"/>
    </source>
</evidence>
<dbReference type="SUPFAM" id="SSF55785">
    <property type="entry name" value="PYP-like sensor domain (PAS domain)"/>
    <property type="match status" value="1"/>
</dbReference>
<organism evidence="9 10">
    <name type="scientific">Cryptosporangium phraense</name>
    <dbReference type="NCBI Taxonomy" id="2593070"/>
    <lineage>
        <taxon>Bacteria</taxon>
        <taxon>Bacillati</taxon>
        <taxon>Actinomycetota</taxon>
        <taxon>Actinomycetes</taxon>
        <taxon>Cryptosporangiales</taxon>
        <taxon>Cryptosporangiaceae</taxon>
        <taxon>Cryptosporangium</taxon>
    </lineage>
</organism>
<dbReference type="SUPFAM" id="SSF47384">
    <property type="entry name" value="Homodimeric domain of signal transducing histidine kinase"/>
    <property type="match status" value="1"/>
</dbReference>
<dbReference type="AlphaFoldDB" id="A0A545AEM9"/>
<dbReference type="InterPro" id="IPR036890">
    <property type="entry name" value="HATPase_C_sf"/>
</dbReference>
<reference evidence="9 10" key="1">
    <citation type="submission" date="2019-07" db="EMBL/GenBank/DDBJ databases">
        <title>Cryptosporangium phraense sp. nov., isolated from plant litter.</title>
        <authorList>
            <person name="Suriyachadkun C."/>
        </authorList>
    </citation>
    <scope>NUCLEOTIDE SEQUENCE [LARGE SCALE GENOMIC DNA]</scope>
    <source>
        <strain evidence="9 10">A-T 5661</strain>
    </source>
</reference>
<dbReference type="Proteomes" id="UP000317982">
    <property type="component" value="Unassembled WGS sequence"/>
</dbReference>
<dbReference type="Gene3D" id="3.30.450.20">
    <property type="entry name" value="PAS domain"/>
    <property type="match status" value="1"/>
</dbReference>
<dbReference type="EMBL" id="VIRS01000057">
    <property type="protein sequence ID" value="TQS39782.1"/>
    <property type="molecule type" value="Genomic_DNA"/>
</dbReference>
<dbReference type="PRINTS" id="PR00344">
    <property type="entry name" value="BCTRLSENSOR"/>
</dbReference>
<dbReference type="Pfam" id="PF13185">
    <property type="entry name" value="GAF_2"/>
    <property type="match status" value="1"/>
</dbReference>
<dbReference type="OrthoDB" id="2360948at2"/>
<protein>
    <recommendedName>
        <fullName evidence="3">histidine kinase</fullName>
        <ecNumber evidence="3">2.7.13.3</ecNumber>
    </recommendedName>
</protein>
<feature type="domain" description="Histidine kinase" evidence="7">
    <location>
        <begin position="335"/>
        <end position="529"/>
    </location>
</feature>
<dbReference type="EC" id="2.7.13.3" evidence="3"/>
<evidence type="ECO:0000256" key="4">
    <source>
        <dbReference type="ARBA" id="ARBA00022553"/>
    </source>
</evidence>
<comment type="subcellular location">
    <subcellularLocation>
        <location evidence="2">Cell membrane</location>
    </subcellularLocation>
</comment>
<evidence type="ECO:0000259" key="8">
    <source>
        <dbReference type="PROSITE" id="PS50113"/>
    </source>
</evidence>
<name>A0A545AEM9_9ACTN</name>
<evidence type="ECO:0000313" key="9">
    <source>
        <dbReference type="EMBL" id="TQS39782.1"/>
    </source>
</evidence>
<dbReference type="GO" id="GO:0005886">
    <property type="term" value="C:plasma membrane"/>
    <property type="evidence" value="ECO:0007669"/>
    <property type="project" value="UniProtKB-SubCell"/>
</dbReference>
<evidence type="ECO:0000313" key="10">
    <source>
        <dbReference type="Proteomes" id="UP000317982"/>
    </source>
</evidence>
<dbReference type="PROSITE" id="PS50113">
    <property type="entry name" value="PAC"/>
    <property type="match status" value="1"/>
</dbReference>
<dbReference type="Pfam" id="PF08448">
    <property type="entry name" value="PAS_4"/>
    <property type="match status" value="1"/>
</dbReference>
<dbReference type="SMART" id="SM00086">
    <property type="entry name" value="PAC"/>
    <property type="match status" value="1"/>
</dbReference>
<dbReference type="RefSeq" id="WP_142709824.1">
    <property type="nucleotide sequence ID" value="NZ_VIRS01000057.1"/>
</dbReference>
<dbReference type="NCBIfam" id="TIGR00229">
    <property type="entry name" value="sensory_box"/>
    <property type="match status" value="1"/>
</dbReference>
<feature type="domain" description="PAC" evidence="8">
    <location>
        <begin position="102"/>
        <end position="154"/>
    </location>
</feature>
<dbReference type="InterPro" id="IPR000014">
    <property type="entry name" value="PAS"/>
</dbReference>
<dbReference type="SUPFAM" id="SSF55781">
    <property type="entry name" value="GAF domain-like"/>
    <property type="match status" value="1"/>
</dbReference>
<dbReference type="InterPro" id="IPR003661">
    <property type="entry name" value="HisK_dim/P_dom"/>
</dbReference>
<dbReference type="InterPro" id="IPR013656">
    <property type="entry name" value="PAS_4"/>
</dbReference>
<dbReference type="GO" id="GO:0000155">
    <property type="term" value="F:phosphorelay sensor kinase activity"/>
    <property type="evidence" value="ECO:0007669"/>
    <property type="project" value="InterPro"/>
</dbReference>
<dbReference type="Gene3D" id="3.30.450.40">
    <property type="match status" value="1"/>
</dbReference>
<dbReference type="Gene3D" id="3.30.565.10">
    <property type="entry name" value="Histidine kinase-like ATPase, C-terminal domain"/>
    <property type="match status" value="1"/>
</dbReference>
<dbReference type="InterPro" id="IPR003594">
    <property type="entry name" value="HATPase_dom"/>
</dbReference>
<dbReference type="Pfam" id="PF02518">
    <property type="entry name" value="HATPase_c"/>
    <property type="match status" value="1"/>
</dbReference>
<comment type="caution">
    <text evidence="9">The sequence shown here is derived from an EMBL/GenBank/DDBJ whole genome shotgun (WGS) entry which is preliminary data.</text>
</comment>
<proteinExistence type="predicted"/>
<comment type="catalytic activity">
    <reaction evidence="1">
        <text>ATP + protein L-histidine = ADP + protein N-phospho-L-histidine.</text>
        <dbReference type="EC" id="2.7.13.3"/>
    </reaction>
</comment>
<dbReference type="InterPro" id="IPR029016">
    <property type="entry name" value="GAF-like_dom_sf"/>
</dbReference>
<dbReference type="InterPro" id="IPR001610">
    <property type="entry name" value="PAC"/>
</dbReference>
<dbReference type="SMART" id="SM00065">
    <property type="entry name" value="GAF"/>
    <property type="match status" value="1"/>
</dbReference>
<dbReference type="PANTHER" id="PTHR43547">
    <property type="entry name" value="TWO-COMPONENT HISTIDINE KINASE"/>
    <property type="match status" value="1"/>
</dbReference>
<keyword evidence="5" id="KW-0418">Kinase</keyword>
<dbReference type="InterPro" id="IPR000700">
    <property type="entry name" value="PAS-assoc_C"/>
</dbReference>
<accession>A0A545AEM9</accession>
<dbReference type="InterPro" id="IPR035965">
    <property type="entry name" value="PAS-like_dom_sf"/>
</dbReference>
<dbReference type="SUPFAM" id="SSF55874">
    <property type="entry name" value="ATPase domain of HSP90 chaperone/DNA topoisomerase II/histidine kinase"/>
    <property type="match status" value="1"/>
</dbReference>
<dbReference type="PANTHER" id="PTHR43547:SF2">
    <property type="entry name" value="HYBRID SIGNAL TRANSDUCTION HISTIDINE KINASE C"/>
    <property type="match status" value="1"/>
</dbReference>